<sequence length="178" mass="19666">MSSSRSHKSTSSFVTRSTASRSSSKSKVAAEAAALKAKLKYLDVESKARLELERIQTQRDIAIAEAALNSYEGDHCSAKKEIDLTSDLENIQNRNEYVRDYVNQMPDAETLSLLPQTTVPPPRQFDIPHGSTPSSVQNPSSSQQQSDIVNLAQTLLDQMNLTAMSNSNDFKEIFISVK</sequence>
<keyword evidence="3" id="KW-1185">Reference proteome</keyword>
<reference evidence="2 3" key="1">
    <citation type="submission" date="2024-01" db="EMBL/GenBank/DDBJ databases">
        <title>The genome of the rayed Mediterranean limpet Patella caerulea (Linnaeus, 1758).</title>
        <authorList>
            <person name="Anh-Thu Weber A."/>
            <person name="Halstead-Nussloch G."/>
        </authorList>
    </citation>
    <scope>NUCLEOTIDE SEQUENCE [LARGE SCALE GENOMIC DNA]</scope>
    <source>
        <strain evidence="2">AATW-2023a</strain>
        <tissue evidence="2">Whole specimen</tissue>
    </source>
</reference>
<feature type="region of interest" description="Disordered" evidence="1">
    <location>
        <begin position="1"/>
        <end position="27"/>
    </location>
</feature>
<gene>
    <name evidence="2" type="ORF">SNE40_003005</name>
</gene>
<feature type="compositionally biased region" description="Low complexity" evidence="1">
    <location>
        <begin position="131"/>
        <end position="146"/>
    </location>
</feature>
<proteinExistence type="predicted"/>
<evidence type="ECO:0000256" key="1">
    <source>
        <dbReference type="SAM" id="MobiDB-lite"/>
    </source>
</evidence>
<organism evidence="2 3">
    <name type="scientific">Patella caerulea</name>
    <name type="common">Rayed Mediterranean limpet</name>
    <dbReference type="NCBI Taxonomy" id="87958"/>
    <lineage>
        <taxon>Eukaryota</taxon>
        <taxon>Metazoa</taxon>
        <taxon>Spiralia</taxon>
        <taxon>Lophotrochozoa</taxon>
        <taxon>Mollusca</taxon>
        <taxon>Gastropoda</taxon>
        <taxon>Patellogastropoda</taxon>
        <taxon>Patelloidea</taxon>
        <taxon>Patellidae</taxon>
        <taxon>Patella</taxon>
    </lineage>
</organism>
<name>A0AAN8KF52_PATCE</name>
<dbReference type="EMBL" id="JAZGQO010000002">
    <property type="protein sequence ID" value="KAK6191274.1"/>
    <property type="molecule type" value="Genomic_DNA"/>
</dbReference>
<evidence type="ECO:0000313" key="3">
    <source>
        <dbReference type="Proteomes" id="UP001347796"/>
    </source>
</evidence>
<comment type="caution">
    <text evidence="2">The sequence shown here is derived from an EMBL/GenBank/DDBJ whole genome shotgun (WGS) entry which is preliminary data.</text>
</comment>
<evidence type="ECO:0000313" key="2">
    <source>
        <dbReference type="EMBL" id="KAK6191274.1"/>
    </source>
</evidence>
<feature type="region of interest" description="Disordered" evidence="1">
    <location>
        <begin position="114"/>
        <end position="146"/>
    </location>
</feature>
<protein>
    <submittedName>
        <fullName evidence="2">Uncharacterized protein</fullName>
    </submittedName>
</protein>
<dbReference type="Proteomes" id="UP001347796">
    <property type="component" value="Unassembled WGS sequence"/>
</dbReference>
<dbReference type="AlphaFoldDB" id="A0AAN8KF52"/>
<accession>A0AAN8KF52</accession>
<feature type="compositionally biased region" description="Low complexity" evidence="1">
    <location>
        <begin position="9"/>
        <end position="27"/>
    </location>
</feature>